<feature type="compositionally biased region" description="Pro residues" evidence="5">
    <location>
        <begin position="16"/>
        <end position="29"/>
    </location>
</feature>
<name>A0A1G6Z6Q0_9NOCA</name>
<evidence type="ECO:0000256" key="5">
    <source>
        <dbReference type="SAM" id="MobiDB-lite"/>
    </source>
</evidence>
<keyword evidence="4 6" id="KW-0472">Membrane</keyword>
<evidence type="ECO:0000256" key="3">
    <source>
        <dbReference type="ARBA" id="ARBA00022989"/>
    </source>
</evidence>
<gene>
    <name evidence="7" type="ORF">SAMN05444580_108124</name>
</gene>
<evidence type="ECO:0000256" key="2">
    <source>
        <dbReference type="ARBA" id="ARBA00022692"/>
    </source>
</evidence>
<dbReference type="Pfam" id="PF04505">
    <property type="entry name" value="CD225"/>
    <property type="match status" value="1"/>
</dbReference>
<dbReference type="AlphaFoldDB" id="A0A1G6Z6Q0"/>
<evidence type="ECO:0000256" key="4">
    <source>
        <dbReference type="ARBA" id="ARBA00023136"/>
    </source>
</evidence>
<feature type="compositionally biased region" description="Polar residues" evidence="5">
    <location>
        <begin position="1"/>
        <end position="12"/>
    </location>
</feature>
<proteinExistence type="predicted"/>
<accession>A0A1G6Z6Q0</accession>
<dbReference type="GO" id="GO:0016020">
    <property type="term" value="C:membrane"/>
    <property type="evidence" value="ECO:0007669"/>
    <property type="project" value="UniProtKB-SubCell"/>
</dbReference>
<reference evidence="7 8" key="1">
    <citation type="submission" date="2016-10" db="EMBL/GenBank/DDBJ databases">
        <authorList>
            <person name="de Groot N.N."/>
        </authorList>
    </citation>
    <scope>NUCLEOTIDE SEQUENCE [LARGE SCALE GENOMIC DNA]</scope>
    <source>
        <strain evidence="7 8">JCM 11308</strain>
    </source>
</reference>
<evidence type="ECO:0000313" key="8">
    <source>
        <dbReference type="Proteomes" id="UP000199417"/>
    </source>
</evidence>
<dbReference type="InterPro" id="IPR007593">
    <property type="entry name" value="CD225/Dispanin_fam"/>
</dbReference>
<sequence length="128" mass="14062">MTAPDQNPQPFQAATPAPPADTPDAPRPAGPDRRARPPSNVGWAVASLVFFWPLAFAAFTHSFNVYPLWADGDVEGSTDASDRARRLGQISLWLFGALALLFVVVYSIMAVVWMSQGVDHEFVHPRMR</sequence>
<protein>
    <submittedName>
        <fullName evidence="7">Interferon-induced transmembrane protein</fullName>
    </submittedName>
</protein>
<keyword evidence="3 6" id="KW-1133">Transmembrane helix</keyword>
<dbReference type="RefSeq" id="WP_072845609.1">
    <property type="nucleotide sequence ID" value="NZ_FNAB01000008.1"/>
</dbReference>
<dbReference type="Proteomes" id="UP000199417">
    <property type="component" value="Unassembled WGS sequence"/>
</dbReference>
<keyword evidence="8" id="KW-1185">Reference proteome</keyword>
<evidence type="ECO:0000256" key="6">
    <source>
        <dbReference type="SAM" id="Phobius"/>
    </source>
</evidence>
<dbReference type="EMBL" id="FNAB01000008">
    <property type="protein sequence ID" value="SDD98132.1"/>
    <property type="molecule type" value="Genomic_DNA"/>
</dbReference>
<keyword evidence="2 6" id="KW-0812">Transmembrane</keyword>
<evidence type="ECO:0000313" key="7">
    <source>
        <dbReference type="EMBL" id="SDD98132.1"/>
    </source>
</evidence>
<organism evidence="7 8">
    <name type="scientific">Rhodococcus tukisamuensis</name>
    <dbReference type="NCBI Taxonomy" id="168276"/>
    <lineage>
        <taxon>Bacteria</taxon>
        <taxon>Bacillati</taxon>
        <taxon>Actinomycetota</taxon>
        <taxon>Actinomycetes</taxon>
        <taxon>Mycobacteriales</taxon>
        <taxon>Nocardiaceae</taxon>
        <taxon>Rhodococcus</taxon>
    </lineage>
</organism>
<comment type="subcellular location">
    <subcellularLocation>
        <location evidence="1">Membrane</location>
    </subcellularLocation>
</comment>
<evidence type="ECO:0000256" key="1">
    <source>
        <dbReference type="ARBA" id="ARBA00004370"/>
    </source>
</evidence>
<feature type="region of interest" description="Disordered" evidence="5">
    <location>
        <begin position="1"/>
        <end position="36"/>
    </location>
</feature>
<feature type="transmembrane region" description="Helical" evidence="6">
    <location>
        <begin position="92"/>
        <end position="114"/>
    </location>
</feature>
<dbReference type="STRING" id="168276.SAMN05444580_108124"/>
<feature type="transmembrane region" description="Helical" evidence="6">
    <location>
        <begin position="41"/>
        <end position="59"/>
    </location>
</feature>